<evidence type="ECO:0000313" key="3">
    <source>
        <dbReference type="EMBL" id="KAK9904111.1"/>
    </source>
</evidence>
<evidence type="ECO:0000256" key="2">
    <source>
        <dbReference type="SAM" id="Phobius"/>
    </source>
</evidence>
<gene>
    <name evidence="3" type="ORF">WJX75_004781</name>
</gene>
<sequence length="384" mass="43834">MASRWLPFRWFHLNDDRSVHRTRPLEWRDNGSNPYNVTLVLDIVQQLLESEPVNNQHTWITVLSNTPSVRLATLGEPDSSVTLRVQGTPYDHLARMIYNAPLHRTEQWLRYLVKQHWITLHWVVLWVALSAVRLEYITAEKDNGFRTNIAATAIYYLLWGVLAVGSTAVEIWLFPSIEFGVERLAAMYHETEFARLWDQRRSRRVKPLRSAAARKWGCSEADVIAHELHIRTSFSAVRTIANMLREEKGRVEDALLALDMRLPLLQNLTSTSQAEQELKLMIHVEHEVRRGFLQWVQLSHNSFAASGSISWRQGVRLNRPGEAGLARQAGENLSPSHAPVSTESIVRRDSRAAGWRNLGDSPTSQRADQQGVDPKDMSTGEDAV</sequence>
<dbReference type="Proteomes" id="UP001491310">
    <property type="component" value="Unassembled WGS sequence"/>
</dbReference>
<evidence type="ECO:0008006" key="5">
    <source>
        <dbReference type="Google" id="ProtNLM"/>
    </source>
</evidence>
<keyword evidence="2" id="KW-0812">Transmembrane</keyword>
<proteinExistence type="predicted"/>
<keyword evidence="2" id="KW-0472">Membrane</keyword>
<reference evidence="3 4" key="1">
    <citation type="journal article" date="2024" name="Nat. Commun.">
        <title>Phylogenomics reveals the evolutionary origins of lichenization in chlorophyte algae.</title>
        <authorList>
            <person name="Puginier C."/>
            <person name="Libourel C."/>
            <person name="Otte J."/>
            <person name="Skaloud P."/>
            <person name="Haon M."/>
            <person name="Grisel S."/>
            <person name="Petersen M."/>
            <person name="Berrin J.G."/>
            <person name="Delaux P.M."/>
            <person name="Dal Grande F."/>
            <person name="Keller J."/>
        </authorList>
    </citation>
    <scope>NUCLEOTIDE SEQUENCE [LARGE SCALE GENOMIC DNA]</scope>
    <source>
        <strain evidence="3 4">SAG 216-7</strain>
    </source>
</reference>
<comment type="caution">
    <text evidence="3">The sequence shown here is derived from an EMBL/GenBank/DDBJ whole genome shotgun (WGS) entry which is preliminary data.</text>
</comment>
<keyword evidence="4" id="KW-1185">Reference proteome</keyword>
<keyword evidence="2" id="KW-1133">Transmembrane helix</keyword>
<feature type="transmembrane region" description="Helical" evidence="2">
    <location>
        <begin position="117"/>
        <end position="134"/>
    </location>
</feature>
<feature type="transmembrane region" description="Helical" evidence="2">
    <location>
        <begin position="154"/>
        <end position="174"/>
    </location>
</feature>
<organism evidence="3 4">
    <name type="scientific">Coccomyxa subellipsoidea</name>
    <dbReference type="NCBI Taxonomy" id="248742"/>
    <lineage>
        <taxon>Eukaryota</taxon>
        <taxon>Viridiplantae</taxon>
        <taxon>Chlorophyta</taxon>
        <taxon>core chlorophytes</taxon>
        <taxon>Trebouxiophyceae</taxon>
        <taxon>Trebouxiophyceae incertae sedis</taxon>
        <taxon>Coccomyxaceae</taxon>
        <taxon>Coccomyxa</taxon>
    </lineage>
</organism>
<protein>
    <recommendedName>
        <fullName evidence="5">DUF4220 domain-containing protein</fullName>
    </recommendedName>
</protein>
<accession>A0ABR2YF55</accession>
<evidence type="ECO:0000313" key="4">
    <source>
        <dbReference type="Proteomes" id="UP001491310"/>
    </source>
</evidence>
<name>A0ABR2YF55_9CHLO</name>
<feature type="compositionally biased region" description="Polar residues" evidence="1">
    <location>
        <begin position="331"/>
        <end position="344"/>
    </location>
</feature>
<dbReference type="EMBL" id="JALJOT010000013">
    <property type="protein sequence ID" value="KAK9904111.1"/>
    <property type="molecule type" value="Genomic_DNA"/>
</dbReference>
<evidence type="ECO:0000256" key="1">
    <source>
        <dbReference type="SAM" id="MobiDB-lite"/>
    </source>
</evidence>
<feature type="region of interest" description="Disordered" evidence="1">
    <location>
        <begin position="328"/>
        <end position="384"/>
    </location>
</feature>